<dbReference type="EMBL" id="BMFN01000001">
    <property type="protein sequence ID" value="GGF55797.1"/>
    <property type="molecule type" value="Genomic_DNA"/>
</dbReference>
<organism evidence="1 2">
    <name type="scientific">Hymenobacter qilianensis</name>
    <dbReference type="NCBI Taxonomy" id="1385715"/>
    <lineage>
        <taxon>Bacteria</taxon>
        <taxon>Pseudomonadati</taxon>
        <taxon>Bacteroidota</taxon>
        <taxon>Cytophagia</taxon>
        <taxon>Cytophagales</taxon>
        <taxon>Hymenobacteraceae</taxon>
        <taxon>Hymenobacter</taxon>
    </lineage>
</organism>
<accession>A0ACB5PNB2</accession>
<proteinExistence type="predicted"/>
<evidence type="ECO:0000313" key="2">
    <source>
        <dbReference type="Proteomes" id="UP000605392"/>
    </source>
</evidence>
<name>A0ACB5PNB2_9BACT</name>
<dbReference type="Proteomes" id="UP000605392">
    <property type="component" value="Unassembled WGS sequence"/>
</dbReference>
<gene>
    <name evidence="1" type="ORF">GCM10011375_08680</name>
</gene>
<comment type="caution">
    <text evidence="1">The sequence shown here is derived from an EMBL/GenBank/DDBJ whole genome shotgun (WGS) entry which is preliminary data.</text>
</comment>
<evidence type="ECO:0000313" key="1">
    <source>
        <dbReference type="EMBL" id="GGF55797.1"/>
    </source>
</evidence>
<reference evidence="1 2" key="1">
    <citation type="journal article" date="2019" name="Int. J. Syst. Evol. Microbiol.">
        <title>The Global Catalogue of Microorganisms (GCM) 10K type strain sequencing project: providing services to taxonomists for standard genome sequencing and annotation.</title>
        <authorList>
            <consortium name="The Broad Institute Genomics Platform"/>
            <consortium name="The Broad Institute Genome Sequencing Center for Infectious Disease"/>
            <person name="Wu L."/>
            <person name="Ma J."/>
        </authorList>
    </citation>
    <scope>NUCLEOTIDE SEQUENCE [LARGE SCALE GENOMIC DNA]</scope>
    <source>
        <strain evidence="1 2">CGMCC 1.12720</strain>
    </source>
</reference>
<sequence>MILNRINFDVNMMESKYVMVYILFVFFISSCDLELKNTGSKDALIKNNELKEVAERSSSALNKSENHFNSKILGAWTNNSSENAIFDIRKDSIYYVDDLISYKYSMNRDSIKIDYLDWAFVGAVSFARDSLIISSKDGVTKYWKFVN</sequence>
<keyword evidence="2" id="KW-1185">Reference proteome</keyword>
<protein>
    <submittedName>
        <fullName evidence="1">Uncharacterized protein</fullName>
    </submittedName>
</protein>